<evidence type="ECO:0000256" key="2">
    <source>
        <dbReference type="ARBA" id="ARBA00006555"/>
    </source>
</evidence>
<dbReference type="InterPro" id="IPR037682">
    <property type="entry name" value="TonB_C"/>
</dbReference>
<evidence type="ECO:0000259" key="12">
    <source>
        <dbReference type="PROSITE" id="PS52015"/>
    </source>
</evidence>
<reference evidence="14" key="1">
    <citation type="submission" date="2011-01" db="EMBL/GenBank/DDBJ databases">
        <title>Complete sequence of chromosome of Acidobacterium sp. MP5ACTX9.</title>
        <authorList>
            <consortium name="US DOE Joint Genome Institute"/>
            <person name="Lucas S."/>
            <person name="Copeland A."/>
            <person name="Lapidus A."/>
            <person name="Cheng J.-F."/>
            <person name="Goodwin L."/>
            <person name="Pitluck S."/>
            <person name="Teshima H."/>
            <person name="Detter J.C."/>
            <person name="Han C."/>
            <person name="Tapia R."/>
            <person name="Land M."/>
            <person name="Hauser L."/>
            <person name="Kyrpides N."/>
            <person name="Ivanova N."/>
            <person name="Ovchinnikova G."/>
            <person name="Pagani I."/>
            <person name="Rawat S.R."/>
            <person name="Mannisto M."/>
            <person name="Haggblom M.M."/>
            <person name="Woyke T."/>
        </authorList>
    </citation>
    <scope>NUCLEOTIDE SEQUENCE [LARGE SCALE GENOMIC DNA]</scope>
    <source>
        <strain evidence="14">MP5ACTX9</strain>
    </source>
</reference>
<keyword evidence="9 11" id="KW-0472">Membrane</keyword>
<feature type="region of interest" description="Disordered" evidence="10">
    <location>
        <begin position="98"/>
        <end position="118"/>
    </location>
</feature>
<keyword evidence="3" id="KW-0813">Transport</keyword>
<dbReference type="Proteomes" id="UP000000343">
    <property type="component" value="Chromosome"/>
</dbReference>
<keyword evidence="8 11" id="KW-1133">Transmembrane helix</keyword>
<dbReference type="PANTHER" id="PTHR33446:SF2">
    <property type="entry name" value="PROTEIN TONB"/>
    <property type="match status" value="1"/>
</dbReference>
<dbReference type="HOGENOM" id="CLU_061791_0_0_0"/>
<dbReference type="RefSeq" id="WP_013579859.1">
    <property type="nucleotide sequence ID" value="NC_015064.1"/>
</dbReference>
<keyword evidence="5" id="KW-0997">Cell inner membrane</keyword>
<dbReference type="KEGG" id="acm:AciX9_1486"/>
<keyword evidence="14" id="KW-1185">Reference proteome</keyword>
<feature type="compositionally biased region" description="Gly residues" evidence="10">
    <location>
        <begin position="183"/>
        <end position="214"/>
    </location>
</feature>
<evidence type="ECO:0000256" key="9">
    <source>
        <dbReference type="ARBA" id="ARBA00023136"/>
    </source>
</evidence>
<sequence>MADTVQMPPQNEEDQLQHRRDPNSDPESAAYAPPAPPVAQRPVFGASLTEMEVKRDPKSAAISTVVNVVIIAFFLWFAARKSGLIAPPAVQNITLVEPPPPPPKAPPKAVQMGGGGGSKGPTPVVHGNPPKFAPVVLNPPKAPPLEQPKIQVPVTVNVQQDLKMAHVDSPAIGMPNSPIIGVTSGGGGSGGGLGSGNGNGLGPGSGGNTGGGLERIGGSVSAPVVLYQPEPEFSEEARKAKVAGNVLVYLQVDTNGKPQHVRVLRGIGLGLDEKAVEAVRNYKFKPAMKGGHPVAVEMNVEVNFQIF</sequence>
<dbReference type="NCBIfam" id="TIGR01352">
    <property type="entry name" value="tonB_Cterm"/>
    <property type="match status" value="1"/>
</dbReference>
<dbReference type="InterPro" id="IPR051045">
    <property type="entry name" value="TonB-dependent_transducer"/>
</dbReference>
<feature type="region of interest" description="Disordered" evidence="10">
    <location>
        <begin position="1"/>
        <end position="41"/>
    </location>
</feature>
<evidence type="ECO:0000256" key="6">
    <source>
        <dbReference type="ARBA" id="ARBA00022692"/>
    </source>
</evidence>
<dbReference type="Gene3D" id="3.30.1150.10">
    <property type="match status" value="1"/>
</dbReference>
<dbReference type="GO" id="GO:0015031">
    <property type="term" value="P:protein transport"/>
    <property type="evidence" value="ECO:0007669"/>
    <property type="project" value="UniProtKB-KW"/>
</dbReference>
<feature type="region of interest" description="Disordered" evidence="10">
    <location>
        <begin position="182"/>
        <end position="214"/>
    </location>
</feature>
<evidence type="ECO:0000256" key="8">
    <source>
        <dbReference type="ARBA" id="ARBA00022989"/>
    </source>
</evidence>
<name>E8WWX8_GRATM</name>
<dbReference type="GO" id="GO:0031992">
    <property type="term" value="F:energy transducer activity"/>
    <property type="evidence" value="ECO:0007669"/>
    <property type="project" value="TreeGrafter"/>
</dbReference>
<dbReference type="PANTHER" id="PTHR33446">
    <property type="entry name" value="PROTEIN TONB-RELATED"/>
    <property type="match status" value="1"/>
</dbReference>
<dbReference type="GO" id="GO:0098797">
    <property type="term" value="C:plasma membrane protein complex"/>
    <property type="evidence" value="ECO:0007669"/>
    <property type="project" value="TreeGrafter"/>
</dbReference>
<organism evidence="14">
    <name type="scientific">Granulicella tundricola (strain ATCC BAA-1859 / DSM 23138 / MP5ACTX9)</name>
    <dbReference type="NCBI Taxonomy" id="1198114"/>
    <lineage>
        <taxon>Bacteria</taxon>
        <taxon>Pseudomonadati</taxon>
        <taxon>Acidobacteriota</taxon>
        <taxon>Terriglobia</taxon>
        <taxon>Terriglobales</taxon>
        <taxon>Acidobacteriaceae</taxon>
        <taxon>Granulicella</taxon>
    </lineage>
</organism>
<evidence type="ECO:0000256" key="1">
    <source>
        <dbReference type="ARBA" id="ARBA00004383"/>
    </source>
</evidence>
<accession>E8WWX8</accession>
<keyword evidence="6 11" id="KW-0812">Transmembrane</keyword>
<comment type="subcellular location">
    <subcellularLocation>
        <location evidence="1">Cell inner membrane</location>
        <topology evidence="1">Single-pass membrane protein</topology>
        <orientation evidence="1">Periplasmic side</orientation>
    </subcellularLocation>
</comment>
<dbReference type="STRING" id="1198114.AciX9_1486"/>
<evidence type="ECO:0000256" key="4">
    <source>
        <dbReference type="ARBA" id="ARBA00022475"/>
    </source>
</evidence>
<keyword evidence="4" id="KW-1003">Cell membrane</keyword>
<comment type="similarity">
    <text evidence="2">Belongs to the TonB family.</text>
</comment>
<evidence type="ECO:0000313" key="14">
    <source>
        <dbReference type="Proteomes" id="UP000000343"/>
    </source>
</evidence>
<protein>
    <submittedName>
        <fullName evidence="13">TonB family protein</fullName>
    </submittedName>
</protein>
<proteinExistence type="inferred from homology"/>
<dbReference type="Pfam" id="PF03544">
    <property type="entry name" value="TonB_C"/>
    <property type="match status" value="1"/>
</dbReference>
<feature type="domain" description="TonB C-terminal" evidence="12">
    <location>
        <begin position="218"/>
        <end position="307"/>
    </location>
</feature>
<dbReference type="AlphaFoldDB" id="E8WWX8"/>
<evidence type="ECO:0000256" key="5">
    <source>
        <dbReference type="ARBA" id="ARBA00022519"/>
    </source>
</evidence>
<dbReference type="PROSITE" id="PS52015">
    <property type="entry name" value="TONB_CTD"/>
    <property type="match status" value="1"/>
</dbReference>
<evidence type="ECO:0000313" key="13">
    <source>
        <dbReference type="EMBL" id="ADW68539.1"/>
    </source>
</evidence>
<evidence type="ECO:0000256" key="7">
    <source>
        <dbReference type="ARBA" id="ARBA00022927"/>
    </source>
</evidence>
<evidence type="ECO:0000256" key="3">
    <source>
        <dbReference type="ARBA" id="ARBA00022448"/>
    </source>
</evidence>
<dbReference type="GO" id="GO:0055085">
    <property type="term" value="P:transmembrane transport"/>
    <property type="evidence" value="ECO:0007669"/>
    <property type="project" value="InterPro"/>
</dbReference>
<dbReference type="EMBL" id="CP002480">
    <property type="protein sequence ID" value="ADW68539.1"/>
    <property type="molecule type" value="Genomic_DNA"/>
</dbReference>
<evidence type="ECO:0000256" key="10">
    <source>
        <dbReference type="SAM" id="MobiDB-lite"/>
    </source>
</evidence>
<dbReference type="InterPro" id="IPR006260">
    <property type="entry name" value="TonB/TolA_C"/>
</dbReference>
<feature type="transmembrane region" description="Helical" evidence="11">
    <location>
        <begin position="60"/>
        <end position="79"/>
    </location>
</feature>
<dbReference type="PaxDb" id="1198114-AciX9_1486"/>
<dbReference type="eggNOG" id="COG0810">
    <property type="taxonomic scope" value="Bacteria"/>
</dbReference>
<keyword evidence="7" id="KW-0653">Protein transport</keyword>
<evidence type="ECO:0000256" key="11">
    <source>
        <dbReference type="SAM" id="Phobius"/>
    </source>
</evidence>
<dbReference type="OrthoDB" id="1685233at2"/>
<gene>
    <name evidence="13" type="ordered locus">AciX9_1486</name>
</gene>
<dbReference type="SUPFAM" id="SSF74653">
    <property type="entry name" value="TolA/TonB C-terminal domain"/>
    <property type="match status" value="1"/>
</dbReference>